<dbReference type="Gene3D" id="3.30.200.20">
    <property type="entry name" value="Phosphorylase Kinase, domain 1"/>
    <property type="match status" value="1"/>
</dbReference>
<keyword evidence="1 8" id="KW-0028">Amino-acid biosynthesis</keyword>
<comment type="similarity">
    <text evidence="7 8">Belongs to the pseudomonas-type ThrB family.</text>
</comment>
<evidence type="ECO:0000256" key="7">
    <source>
        <dbReference type="ARBA" id="ARBA00038240"/>
    </source>
</evidence>
<evidence type="ECO:0000256" key="9">
    <source>
        <dbReference type="NCBIfam" id="TIGR00938"/>
    </source>
</evidence>
<sequence>MSVFTPVTENQLSDWLKNYALGELIKLQGISSGIENTNFFVTTSQGRFVLTLFEKLTATELPYYLNLMAHLSSHHIPCPDPVPMLNNSLLGELNGKPATIVTCLPGKSLEKPTKEHCIQVGSMLAKMHLRGQTYPARMENPRGLKWWQTKAPEIKSFLDQDAQTLLDEELNFQLSQQLQDLPRGVIHADLFRDNILFTDHSIGGVIDFYFACNDCLLYDLAIVVNDWCITENKKLDETRTLSLIEAYHTVRPLSPSEHYFWPVMLRAGALRFWISRLYDFYLPRPGELTHAKDPDDFKMLLRSHATNNDGLKQLWI</sequence>
<evidence type="ECO:0000256" key="1">
    <source>
        <dbReference type="ARBA" id="ARBA00022605"/>
    </source>
</evidence>
<dbReference type="InterPro" id="IPR011009">
    <property type="entry name" value="Kinase-like_dom_sf"/>
</dbReference>
<dbReference type="NCBIfam" id="TIGR00938">
    <property type="entry name" value="thrB_alt"/>
    <property type="match status" value="1"/>
</dbReference>
<dbReference type="PANTHER" id="PTHR21064:SF6">
    <property type="entry name" value="AMINOGLYCOSIDE PHOSPHOTRANSFERASE DOMAIN-CONTAINING PROTEIN"/>
    <property type="match status" value="1"/>
</dbReference>
<dbReference type="Pfam" id="PF01636">
    <property type="entry name" value="APH"/>
    <property type="match status" value="1"/>
</dbReference>
<dbReference type="HAMAP" id="MF_00301">
    <property type="entry name" value="Homoser_kinase_2"/>
    <property type="match status" value="1"/>
</dbReference>
<evidence type="ECO:0000256" key="6">
    <source>
        <dbReference type="ARBA" id="ARBA00022840"/>
    </source>
</evidence>
<evidence type="ECO:0000313" key="12">
    <source>
        <dbReference type="Proteomes" id="UP000199533"/>
    </source>
</evidence>
<comment type="catalytic activity">
    <reaction evidence="8">
        <text>L-homoserine + ATP = O-phospho-L-homoserine + ADP + H(+)</text>
        <dbReference type="Rhea" id="RHEA:13985"/>
        <dbReference type="ChEBI" id="CHEBI:15378"/>
        <dbReference type="ChEBI" id="CHEBI:30616"/>
        <dbReference type="ChEBI" id="CHEBI:57476"/>
        <dbReference type="ChEBI" id="CHEBI:57590"/>
        <dbReference type="ChEBI" id="CHEBI:456216"/>
        <dbReference type="EC" id="2.7.1.39"/>
    </reaction>
</comment>
<dbReference type="GO" id="GO:0009088">
    <property type="term" value="P:threonine biosynthetic process"/>
    <property type="evidence" value="ECO:0007669"/>
    <property type="project" value="UniProtKB-UniRule"/>
</dbReference>
<evidence type="ECO:0000259" key="10">
    <source>
        <dbReference type="Pfam" id="PF01636"/>
    </source>
</evidence>
<dbReference type="Proteomes" id="UP000199533">
    <property type="component" value="Unassembled WGS sequence"/>
</dbReference>
<keyword evidence="5 8" id="KW-0418">Kinase</keyword>
<dbReference type="EC" id="2.7.1.39" evidence="8 9"/>
<reference evidence="12" key="1">
    <citation type="submission" date="2016-10" db="EMBL/GenBank/DDBJ databases">
        <authorList>
            <person name="Varghese N."/>
            <person name="Submissions S."/>
        </authorList>
    </citation>
    <scope>NUCLEOTIDE SEQUENCE [LARGE SCALE GENOMIC DNA]</scope>
    <source>
        <strain evidence="12">Nm69</strain>
    </source>
</reference>
<accession>A0A1I3ZI58</accession>
<dbReference type="Gene3D" id="3.90.1200.10">
    <property type="match status" value="1"/>
</dbReference>
<feature type="domain" description="Aminoglycoside phosphotransferase" evidence="10">
    <location>
        <begin position="27"/>
        <end position="253"/>
    </location>
</feature>
<protein>
    <recommendedName>
        <fullName evidence="8 9">Homoserine kinase</fullName>
        <shortName evidence="8">HK</shortName>
        <shortName evidence="8">HSK</shortName>
        <ecNumber evidence="8 9">2.7.1.39</ecNumber>
    </recommendedName>
</protein>
<proteinExistence type="inferred from homology"/>
<dbReference type="GO" id="GO:0005524">
    <property type="term" value="F:ATP binding"/>
    <property type="evidence" value="ECO:0007669"/>
    <property type="project" value="UniProtKB-KW"/>
</dbReference>
<name>A0A1I3ZI58_9PROT</name>
<comment type="pathway">
    <text evidence="8">Amino-acid biosynthesis; L-threonine biosynthesis; L-threonine from L-aspartate: step 4/5.</text>
</comment>
<evidence type="ECO:0000256" key="5">
    <source>
        <dbReference type="ARBA" id="ARBA00022777"/>
    </source>
</evidence>
<evidence type="ECO:0000256" key="2">
    <source>
        <dbReference type="ARBA" id="ARBA00022679"/>
    </source>
</evidence>
<dbReference type="InterPro" id="IPR005280">
    <property type="entry name" value="Homoserine_kinase_II"/>
</dbReference>
<dbReference type="InterPro" id="IPR050249">
    <property type="entry name" value="Pseudomonas-type_ThrB"/>
</dbReference>
<keyword evidence="4 8" id="KW-0547">Nucleotide-binding</keyword>
<dbReference type="SUPFAM" id="SSF56112">
    <property type="entry name" value="Protein kinase-like (PK-like)"/>
    <property type="match status" value="1"/>
</dbReference>
<evidence type="ECO:0000256" key="8">
    <source>
        <dbReference type="HAMAP-Rule" id="MF_00301"/>
    </source>
</evidence>
<dbReference type="AlphaFoldDB" id="A0A1I3ZI58"/>
<dbReference type="STRING" id="52441.SAMN05216302_1006106"/>
<dbReference type="NCBIfam" id="NF003558">
    <property type="entry name" value="PRK05231.1"/>
    <property type="match status" value="1"/>
</dbReference>
<keyword evidence="2 8" id="KW-0808">Transferase</keyword>
<organism evidence="11 12">
    <name type="scientific">Nitrosomonas aestuarii</name>
    <dbReference type="NCBI Taxonomy" id="52441"/>
    <lineage>
        <taxon>Bacteria</taxon>
        <taxon>Pseudomonadati</taxon>
        <taxon>Pseudomonadota</taxon>
        <taxon>Betaproteobacteria</taxon>
        <taxon>Nitrosomonadales</taxon>
        <taxon>Nitrosomonadaceae</taxon>
        <taxon>Nitrosomonas</taxon>
    </lineage>
</organism>
<dbReference type="InterPro" id="IPR002575">
    <property type="entry name" value="Aminoglycoside_PTrfase"/>
</dbReference>
<dbReference type="OrthoDB" id="9777460at2"/>
<dbReference type="EMBL" id="FOSP01000006">
    <property type="protein sequence ID" value="SFK43774.1"/>
    <property type="molecule type" value="Genomic_DNA"/>
</dbReference>
<dbReference type="PANTHER" id="PTHR21064">
    <property type="entry name" value="AMINOGLYCOSIDE PHOSPHOTRANSFERASE DOMAIN-CONTAINING PROTEIN-RELATED"/>
    <property type="match status" value="1"/>
</dbReference>
<keyword evidence="6 8" id="KW-0067">ATP-binding</keyword>
<gene>
    <name evidence="8" type="primary">thrB</name>
    <name evidence="11" type="ORF">SAMN05216302_1006106</name>
</gene>
<dbReference type="UniPathway" id="UPA00050">
    <property type="reaction ID" value="UER00064"/>
</dbReference>
<evidence type="ECO:0000256" key="4">
    <source>
        <dbReference type="ARBA" id="ARBA00022741"/>
    </source>
</evidence>
<keyword evidence="12" id="KW-1185">Reference proteome</keyword>
<dbReference type="CDD" id="cd05153">
    <property type="entry name" value="HomoserineK_II"/>
    <property type="match status" value="1"/>
</dbReference>
<dbReference type="RefSeq" id="WP_090697954.1">
    <property type="nucleotide sequence ID" value="NZ_FOSP01000006.1"/>
</dbReference>
<keyword evidence="3 8" id="KW-0791">Threonine biosynthesis</keyword>
<evidence type="ECO:0000256" key="3">
    <source>
        <dbReference type="ARBA" id="ARBA00022697"/>
    </source>
</evidence>
<dbReference type="GO" id="GO:0004413">
    <property type="term" value="F:homoserine kinase activity"/>
    <property type="evidence" value="ECO:0007669"/>
    <property type="project" value="UniProtKB-UniRule"/>
</dbReference>
<evidence type="ECO:0000313" key="11">
    <source>
        <dbReference type="EMBL" id="SFK43774.1"/>
    </source>
</evidence>